<name>A0ABR6XHK1_9BURK</name>
<dbReference type="InterPro" id="IPR006675">
    <property type="entry name" value="HDIG_dom"/>
</dbReference>
<comment type="caution">
    <text evidence="2">The sequence shown here is derived from an EMBL/GenBank/DDBJ whole genome shotgun (WGS) entry which is preliminary data.</text>
</comment>
<reference evidence="2 3" key="1">
    <citation type="submission" date="2020-08" db="EMBL/GenBank/DDBJ databases">
        <title>Novel species isolated from subtropical streams in China.</title>
        <authorList>
            <person name="Lu H."/>
        </authorList>
    </citation>
    <scope>NUCLEOTIDE SEQUENCE [LARGE SCALE GENOMIC DNA]</scope>
    <source>
        <strain evidence="2 3">CCTCC AB 2015119</strain>
    </source>
</reference>
<organism evidence="2 3">
    <name type="scientific">Undibacterium aquatile</name>
    <dbReference type="NCBI Taxonomy" id="1537398"/>
    <lineage>
        <taxon>Bacteria</taxon>
        <taxon>Pseudomonadati</taxon>
        <taxon>Pseudomonadota</taxon>
        <taxon>Betaproteobacteria</taxon>
        <taxon>Burkholderiales</taxon>
        <taxon>Oxalobacteraceae</taxon>
        <taxon>Undibacterium</taxon>
    </lineage>
</organism>
<dbReference type="NCBIfam" id="TIGR00277">
    <property type="entry name" value="HDIG"/>
    <property type="match status" value="1"/>
</dbReference>
<dbReference type="Proteomes" id="UP000637632">
    <property type="component" value="Unassembled WGS sequence"/>
</dbReference>
<sequence>MKTDVEKNALLQDMIKHMKDLPMLPAVARELVSVLEDENSSLDLINEKIAMDHAITAKVLRLVNSSHFGVNSRVVTIQQATALLGVEKIKNLVRLTILANRSSASYCEGFNFQAFWRHSVATAICAELISRALHMKHDFAFTAGLLHDIGRLVLVTYYPEKYAEVIKHRQLKDCYLLDAEREIMGIDHVDAGLALAQQWFFAEAIQDAIRGHHCPDIAGIHPLASVVHVADAVVHALDLADEKNDVVPLLSAHAWDTLALSETEYLGIFRETEMRVEALNQILI</sequence>
<evidence type="ECO:0000313" key="3">
    <source>
        <dbReference type="Proteomes" id="UP000637632"/>
    </source>
</evidence>
<dbReference type="RefSeq" id="WP_186898004.1">
    <property type="nucleotide sequence ID" value="NZ_JACOFT010000004.1"/>
</dbReference>
<gene>
    <name evidence="2" type="ORF">H8K26_12870</name>
</gene>
<keyword evidence="3" id="KW-1185">Reference proteome</keyword>
<proteinExistence type="predicted"/>
<dbReference type="PROSITE" id="PS51833">
    <property type="entry name" value="HDOD"/>
    <property type="match status" value="1"/>
</dbReference>
<evidence type="ECO:0000313" key="2">
    <source>
        <dbReference type="EMBL" id="MBC3812336.1"/>
    </source>
</evidence>
<feature type="domain" description="HDOD" evidence="1">
    <location>
        <begin position="21"/>
        <end position="215"/>
    </location>
</feature>
<evidence type="ECO:0000259" key="1">
    <source>
        <dbReference type="PROSITE" id="PS51833"/>
    </source>
</evidence>
<dbReference type="Pfam" id="PF08668">
    <property type="entry name" value="HDOD"/>
    <property type="match status" value="1"/>
</dbReference>
<dbReference type="Gene3D" id="1.10.3210.10">
    <property type="entry name" value="Hypothetical protein af1432"/>
    <property type="match status" value="1"/>
</dbReference>
<dbReference type="SUPFAM" id="SSF109604">
    <property type="entry name" value="HD-domain/PDEase-like"/>
    <property type="match status" value="1"/>
</dbReference>
<dbReference type="PANTHER" id="PTHR33525">
    <property type="match status" value="1"/>
</dbReference>
<dbReference type="InterPro" id="IPR052340">
    <property type="entry name" value="RNase_Y/CdgJ"/>
</dbReference>
<protein>
    <submittedName>
        <fullName evidence="2">HDOD domain-containing protein</fullName>
    </submittedName>
</protein>
<accession>A0ABR6XHK1</accession>
<dbReference type="EMBL" id="JACOFT010000004">
    <property type="protein sequence ID" value="MBC3812336.1"/>
    <property type="molecule type" value="Genomic_DNA"/>
</dbReference>
<dbReference type="InterPro" id="IPR013976">
    <property type="entry name" value="HDOD"/>
</dbReference>
<dbReference type="PANTHER" id="PTHR33525:SF3">
    <property type="entry name" value="RIBONUCLEASE Y"/>
    <property type="match status" value="1"/>
</dbReference>